<dbReference type="InterPro" id="IPR036748">
    <property type="entry name" value="MTH938-like_sf"/>
</dbReference>
<dbReference type="RefSeq" id="WP_015597589.1">
    <property type="nucleotide sequence ID" value="NC_021172.1"/>
</dbReference>
<dbReference type="OrthoDB" id="7351393at2"/>
<sequence>METVPRYPYETAVTAYGNGGFRFADMSHRGSILCLPSGIYAWNATVAGDLHPGDFDFVLGSLEPPITLLLGTGTEQVWPEPKIYEAFAKANIGLEPMSTGAAARTYNILIAEKRRIAAALLAVP</sequence>
<dbReference type="PANTHER" id="PTHR21192">
    <property type="entry name" value="NUCLEAR PROTEIN E3-3"/>
    <property type="match status" value="1"/>
</dbReference>
<reference evidence="1 2" key="1">
    <citation type="journal article" date="2013" name="Genome Announc.">
        <title>Genome sequences for three denitrifying bacterial strains isolated from a uranium- and nitrate-contaminated subsurface environment.</title>
        <authorList>
            <person name="Venkatramanan R."/>
            <person name="Prakash O."/>
            <person name="Woyke T."/>
            <person name="Chain P."/>
            <person name="Goodwin L.A."/>
            <person name="Watson D."/>
            <person name="Brooks S."/>
            <person name="Kostka J.E."/>
            <person name="Green S.J."/>
        </authorList>
    </citation>
    <scope>NUCLEOTIDE SEQUENCE [LARGE SCALE GENOMIC DNA]</scope>
    <source>
        <strain evidence="1 2">1NES1</strain>
    </source>
</reference>
<protein>
    <submittedName>
        <fullName evidence="1">Uncharacterized protein</fullName>
    </submittedName>
</protein>
<dbReference type="PANTHER" id="PTHR21192:SF2">
    <property type="entry name" value="NADH DEHYDROGENASE [UBIQUINONE] 1 ALPHA SUBCOMPLEX ASSEMBLY FACTOR 3"/>
    <property type="match status" value="1"/>
</dbReference>
<dbReference type="Proteomes" id="UP000005952">
    <property type="component" value="Chromosome"/>
</dbReference>
<dbReference type="SUPFAM" id="SSF64076">
    <property type="entry name" value="MTH938-like"/>
    <property type="match status" value="1"/>
</dbReference>
<dbReference type="eggNOG" id="COG3737">
    <property type="taxonomic scope" value="Bacteria"/>
</dbReference>
<evidence type="ECO:0000313" key="1">
    <source>
        <dbReference type="EMBL" id="AGK57554.1"/>
    </source>
</evidence>
<dbReference type="AlphaFoldDB" id="N0B253"/>
<evidence type="ECO:0000313" key="2">
    <source>
        <dbReference type="Proteomes" id="UP000005952"/>
    </source>
</evidence>
<accession>N0B253</accession>
<proteinExistence type="predicted"/>
<dbReference type="Pfam" id="PF04430">
    <property type="entry name" value="DUF498"/>
    <property type="match status" value="1"/>
</dbReference>
<gene>
    <name evidence="1" type="ORF">HYPDE_29393</name>
</gene>
<keyword evidence="2" id="KW-1185">Reference proteome</keyword>
<dbReference type="InterPro" id="IPR007523">
    <property type="entry name" value="NDUFAF3/AAMDC"/>
</dbReference>
<dbReference type="Gene3D" id="3.40.1230.10">
    <property type="entry name" value="MTH938-like"/>
    <property type="match status" value="1"/>
</dbReference>
<organism evidence="1 2">
    <name type="scientific">Hyphomicrobium denitrificans 1NES1</name>
    <dbReference type="NCBI Taxonomy" id="670307"/>
    <lineage>
        <taxon>Bacteria</taxon>
        <taxon>Pseudomonadati</taxon>
        <taxon>Pseudomonadota</taxon>
        <taxon>Alphaproteobacteria</taxon>
        <taxon>Hyphomicrobiales</taxon>
        <taxon>Hyphomicrobiaceae</taxon>
        <taxon>Hyphomicrobium</taxon>
    </lineage>
</organism>
<dbReference type="EMBL" id="CP005587">
    <property type="protein sequence ID" value="AGK57554.1"/>
    <property type="molecule type" value="Genomic_DNA"/>
</dbReference>
<dbReference type="CDD" id="cd00248">
    <property type="entry name" value="Mth938-like"/>
    <property type="match status" value="1"/>
</dbReference>
<dbReference type="KEGG" id="hdt:HYPDE_29393"/>
<name>N0B253_9HYPH</name>
<dbReference type="STRING" id="670307.HYPDE_29393"/>
<dbReference type="HOGENOM" id="CLU_074390_2_1_5"/>